<dbReference type="GO" id="GO:0004674">
    <property type="term" value="F:protein serine/threonine kinase activity"/>
    <property type="evidence" value="ECO:0007669"/>
    <property type="project" value="TreeGrafter"/>
</dbReference>
<accession>A0AAD2FV86</accession>
<feature type="domain" description="Protein kinase" evidence="3">
    <location>
        <begin position="57"/>
        <end position="372"/>
    </location>
</feature>
<evidence type="ECO:0000256" key="2">
    <source>
        <dbReference type="ARBA" id="ARBA00022840"/>
    </source>
</evidence>
<dbReference type="SMART" id="SM00220">
    <property type="entry name" value="S_TKc"/>
    <property type="match status" value="1"/>
</dbReference>
<dbReference type="InterPro" id="IPR000719">
    <property type="entry name" value="Prot_kinase_dom"/>
</dbReference>
<dbReference type="SUPFAM" id="SSF56112">
    <property type="entry name" value="Protein kinase-like (PK-like)"/>
    <property type="match status" value="1"/>
</dbReference>
<evidence type="ECO:0000313" key="4">
    <source>
        <dbReference type="EMBL" id="CAJ1953864.1"/>
    </source>
</evidence>
<dbReference type="EMBL" id="CAKOGP040001847">
    <property type="protein sequence ID" value="CAJ1953864.1"/>
    <property type="molecule type" value="Genomic_DNA"/>
</dbReference>
<dbReference type="Proteomes" id="UP001295423">
    <property type="component" value="Unassembled WGS sequence"/>
</dbReference>
<dbReference type="GO" id="GO:0005524">
    <property type="term" value="F:ATP binding"/>
    <property type="evidence" value="ECO:0007669"/>
    <property type="project" value="UniProtKB-KW"/>
</dbReference>
<sequence length="381" mass="42909">MAQDPPQEQLNPFIERCMPEPRVVNVLLEGTNEIHQVEVFVAGMTFQRAYMVPDIREPTAINHGGPDWGAVSYGYTLERIQGYEPPVFLFPSDASERIDVAIKRLDKRIFEPLLAQNRENPYREIHRMQTPSLTDGGYVHPLVEALEDDHYLYIITPFADGGDLTESIPLQPQENMPVELQAYQVYKQMLDAVNHIHNNPHIRGQFGIGHRDIKGGNFFVSQGRIRLADFAMSYPIPPGDLVNHMGGFGTPAYLPPEIAREGEFSATGCDLWACTVTLFNLVTGMPVYMMPIPTDIFFVYNIMARGLSNDPNGEMVEALFDEADGRGRHALQEMWQRIQGLSPQLRDLLSNVLELAPGQRWNMQDVQNSAWMQLSAALLGA</sequence>
<dbReference type="InterPro" id="IPR011009">
    <property type="entry name" value="Kinase-like_dom_sf"/>
</dbReference>
<dbReference type="GO" id="GO:0035556">
    <property type="term" value="P:intracellular signal transduction"/>
    <property type="evidence" value="ECO:0007669"/>
    <property type="project" value="TreeGrafter"/>
</dbReference>
<evidence type="ECO:0000313" key="5">
    <source>
        <dbReference type="Proteomes" id="UP001295423"/>
    </source>
</evidence>
<protein>
    <recommendedName>
        <fullName evidence="3">Protein kinase domain-containing protein</fullName>
    </recommendedName>
</protein>
<evidence type="ECO:0000259" key="3">
    <source>
        <dbReference type="PROSITE" id="PS50011"/>
    </source>
</evidence>
<comment type="caution">
    <text evidence="4">The sequence shown here is derived from an EMBL/GenBank/DDBJ whole genome shotgun (WGS) entry which is preliminary data.</text>
</comment>
<dbReference type="PROSITE" id="PS50011">
    <property type="entry name" value="PROTEIN_KINASE_DOM"/>
    <property type="match status" value="1"/>
</dbReference>
<dbReference type="PANTHER" id="PTHR24346:SF75">
    <property type="entry name" value="AURORA KINASE"/>
    <property type="match status" value="1"/>
</dbReference>
<evidence type="ECO:0000256" key="1">
    <source>
        <dbReference type="ARBA" id="ARBA00022741"/>
    </source>
</evidence>
<dbReference type="PROSITE" id="PS00108">
    <property type="entry name" value="PROTEIN_KINASE_ST"/>
    <property type="match status" value="1"/>
</dbReference>
<dbReference type="Pfam" id="PF00069">
    <property type="entry name" value="Pkinase"/>
    <property type="match status" value="1"/>
</dbReference>
<dbReference type="PANTHER" id="PTHR24346">
    <property type="entry name" value="MAP/MICROTUBULE AFFINITY-REGULATING KINASE"/>
    <property type="match status" value="1"/>
</dbReference>
<name>A0AAD2FV86_9STRA</name>
<dbReference type="AlphaFoldDB" id="A0AAD2FV86"/>
<proteinExistence type="predicted"/>
<dbReference type="Gene3D" id="1.10.510.10">
    <property type="entry name" value="Transferase(Phosphotransferase) domain 1"/>
    <property type="match status" value="1"/>
</dbReference>
<dbReference type="GO" id="GO:0005737">
    <property type="term" value="C:cytoplasm"/>
    <property type="evidence" value="ECO:0007669"/>
    <property type="project" value="TreeGrafter"/>
</dbReference>
<dbReference type="InterPro" id="IPR008271">
    <property type="entry name" value="Ser/Thr_kinase_AS"/>
</dbReference>
<reference evidence="4" key="1">
    <citation type="submission" date="2023-08" db="EMBL/GenBank/DDBJ databases">
        <authorList>
            <person name="Audoor S."/>
            <person name="Bilcke G."/>
        </authorList>
    </citation>
    <scope>NUCLEOTIDE SEQUENCE</scope>
</reference>
<keyword evidence="2" id="KW-0067">ATP-binding</keyword>
<keyword evidence="5" id="KW-1185">Reference proteome</keyword>
<gene>
    <name evidence="4" type="ORF">CYCCA115_LOCUS14461</name>
</gene>
<keyword evidence="1" id="KW-0547">Nucleotide-binding</keyword>
<organism evidence="4 5">
    <name type="scientific">Cylindrotheca closterium</name>
    <dbReference type="NCBI Taxonomy" id="2856"/>
    <lineage>
        <taxon>Eukaryota</taxon>
        <taxon>Sar</taxon>
        <taxon>Stramenopiles</taxon>
        <taxon>Ochrophyta</taxon>
        <taxon>Bacillariophyta</taxon>
        <taxon>Bacillariophyceae</taxon>
        <taxon>Bacillariophycidae</taxon>
        <taxon>Bacillariales</taxon>
        <taxon>Bacillariaceae</taxon>
        <taxon>Cylindrotheca</taxon>
    </lineage>
</organism>